<keyword evidence="3" id="KW-1185">Reference proteome</keyword>
<name>A0A9Q1EMT6_SYNKA</name>
<feature type="region of interest" description="Disordered" evidence="1">
    <location>
        <begin position="1"/>
        <end position="45"/>
    </location>
</feature>
<protein>
    <submittedName>
        <fullName evidence="2">Uncharacterized protein</fullName>
    </submittedName>
</protein>
<evidence type="ECO:0000256" key="1">
    <source>
        <dbReference type="SAM" id="MobiDB-lite"/>
    </source>
</evidence>
<dbReference type="AlphaFoldDB" id="A0A9Q1EMT6"/>
<dbReference type="Proteomes" id="UP001152622">
    <property type="component" value="Chromosome 15"/>
</dbReference>
<sequence>MRKAETIRRHPPGGSCAAEPRFQRGKTRAGGEGVPSNIEEQAAPAQISASKLRLDCSPGPSPAPRCTRSLQIWVFREFKVLAGDKGLGSGREVTGQRLKSGGYIKKVRRGKKGGAEAGPAGLLPVKRREGIGLNERRHF</sequence>
<feature type="region of interest" description="Disordered" evidence="1">
    <location>
        <begin position="101"/>
        <end position="121"/>
    </location>
</feature>
<proteinExistence type="predicted"/>
<evidence type="ECO:0000313" key="2">
    <source>
        <dbReference type="EMBL" id="KAJ8341673.1"/>
    </source>
</evidence>
<organism evidence="2 3">
    <name type="scientific">Synaphobranchus kaupii</name>
    <name type="common">Kaup's arrowtooth eel</name>
    <dbReference type="NCBI Taxonomy" id="118154"/>
    <lineage>
        <taxon>Eukaryota</taxon>
        <taxon>Metazoa</taxon>
        <taxon>Chordata</taxon>
        <taxon>Craniata</taxon>
        <taxon>Vertebrata</taxon>
        <taxon>Euteleostomi</taxon>
        <taxon>Actinopterygii</taxon>
        <taxon>Neopterygii</taxon>
        <taxon>Teleostei</taxon>
        <taxon>Anguilliformes</taxon>
        <taxon>Synaphobranchidae</taxon>
        <taxon>Synaphobranchus</taxon>
    </lineage>
</organism>
<gene>
    <name evidence="2" type="ORF">SKAU_G00339640</name>
</gene>
<comment type="caution">
    <text evidence="2">The sequence shown here is derived from an EMBL/GenBank/DDBJ whole genome shotgun (WGS) entry which is preliminary data.</text>
</comment>
<dbReference type="EMBL" id="JAINUF010000015">
    <property type="protein sequence ID" value="KAJ8341673.1"/>
    <property type="molecule type" value="Genomic_DNA"/>
</dbReference>
<evidence type="ECO:0000313" key="3">
    <source>
        <dbReference type="Proteomes" id="UP001152622"/>
    </source>
</evidence>
<accession>A0A9Q1EMT6</accession>
<reference evidence="2" key="1">
    <citation type="journal article" date="2023" name="Science">
        <title>Genome structures resolve the early diversification of teleost fishes.</title>
        <authorList>
            <person name="Parey E."/>
            <person name="Louis A."/>
            <person name="Montfort J."/>
            <person name="Bouchez O."/>
            <person name="Roques C."/>
            <person name="Iampietro C."/>
            <person name="Lluch J."/>
            <person name="Castinel A."/>
            <person name="Donnadieu C."/>
            <person name="Desvignes T."/>
            <person name="Floi Bucao C."/>
            <person name="Jouanno E."/>
            <person name="Wen M."/>
            <person name="Mejri S."/>
            <person name="Dirks R."/>
            <person name="Jansen H."/>
            <person name="Henkel C."/>
            <person name="Chen W.J."/>
            <person name="Zahm M."/>
            <person name="Cabau C."/>
            <person name="Klopp C."/>
            <person name="Thompson A.W."/>
            <person name="Robinson-Rechavi M."/>
            <person name="Braasch I."/>
            <person name="Lecointre G."/>
            <person name="Bobe J."/>
            <person name="Postlethwait J.H."/>
            <person name="Berthelot C."/>
            <person name="Roest Crollius H."/>
            <person name="Guiguen Y."/>
        </authorList>
    </citation>
    <scope>NUCLEOTIDE SEQUENCE</scope>
    <source>
        <strain evidence="2">WJC10195</strain>
    </source>
</reference>